<protein>
    <submittedName>
        <fullName evidence="1">Uncharacterized protein</fullName>
    </submittedName>
</protein>
<proteinExistence type="predicted"/>
<dbReference type="Proteomes" id="UP000184391">
    <property type="component" value="Unassembled WGS sequence"/>
</dbReference>
<gene>
    <name evidence="1" type="ORF">SAMN02745193_01775</name>
</gene>
<dbReference type="OrthoDB" id="8456647at2"/>
<accession>A0A1M7SID4</accession>
<organism evidence="1 2">
    <name type="scientific">Erythrobacter sanguineus</name>
    <dbReference type="NCBI Taxonomy" id="198312"/>
    <lineage>
        <taxon>Bacteria</taxon>
        <taxon>Pseudomonadati</taxon>
        <taxon>Pseudomonadota</taxon>
        <taxon>Alphaproteobacteria</taxon>
        <taxon>Sphingomonadales</taxon>
        <taxon>Erythrobacteraceae</taxon>
        <taxon>Erythrobacter/Porphyrobacter group</taxon>
        <taxon>Erythrobacter</taxon>
    </lineage>
</organism>
<sequence>MLAALALAVLLVAVVDRFHGHSSLAFAAAIILLMVANAPMLRFNCPRCGKNAFFCGIFVIPWPNRICTRCGQDLGAGHGKNADG</sequence>
<evidence type="ECO:0000313" key="1">
    <source>
        <dbReference type="EMBL" id="SHN58204.1"/>
    </source>
</evidence>
<dbReference type="STRING" id="198312.SAMN02745193_01775"/>
<dbReference type="AlphaFoldDB" id="A0A1M7SID4"/>
<dbReference type="EMBL" id="FRDF01000009">
    <property type="protein sequence ID" value="SHN58204.1"/>
    <property type="molecule type" value="Genomic_DNA"/>
</dbReference>
<evidence type="ECO:0000313" key="2">
    <source>
        <dbReference type="Proteomes" id="UP000184391"/>
    </source>
</evidence>
<name>A0A1M7SID4_9SPHN</name>
<dbReference type="RefSeq" id="WP_084662553.1">
    <property type="nucleotide sequence ID" value="NZ_FRDF01000009.1"/>
</dbReference>
<keyword evidence="2" id="KW-1185">Reference proteome</keyword>
<reference evidence="2" key="1">
    <citation type="submission" date="2016-12" db="EMBL/GenBank/DDBJ databases">
        <authorList>
            <person name="Varghese N."/>
            <person name="Submissions S."/>
        </authorList>
    </citation>
    <scope>NUCLEOTIDE SEQUENCE [LARGE SCALE GENOMIC DNA]</scope>
    <source>
        <strain evidence="2">DSM 11032</strain>
    </source>
</reference>